<keyword evidence="1" id="KW-0732">Signal</keyword>
<dbReference type="EMBL" id="JRNU01000065">
    <property type="protein sequence ID" value="KGF50862.1"/>
    <property type="molecule type" value="Genomic_DNA"/>
</dbReference>
<feature type="chain" id="PRO_5001926113" description="Lipoprotein" evidence="1">
    <location>
        <begin position="24"/>
        <end position="140"/>
    </location>
</feature>
<organism evidence="2 3">
    <name type="scientific">Prevotella amnii DNF00058</name>
    <dbReference type="NCBI Taxonomy" id="1401066"/>
    <lineage>
        <taxon>Bacteria</taxon>
        <taxon>Pseudomonadati</taxon>
        <taxon>Bacteroidota</taxon>
        <taxon>Bacteroidia</taxon>
        <taxon>Bacteroidales</taxon>
        <taxon>Prevotellaceae</taxon>
        <taxon>Prevotella</taxon>
    </lineage>
</organism>
<evidence type="ECO:0000313" key="3">
    <source>
        <dbReference type="Proteomes" id="UP000029614"/>
    </source>
</evidence>
<protein>
    <recommendedName>
        <fullName evidence="4">Lipoprotein</fullName>
    </recommendedName>
</protein>
<evidence type="ECO:0000313" key="2">
    <source>
        <dbReference type="EMBL" id="KGF50862.1"/>
    </source>
</evidence>
<name>A0A096C7H1_9BACT</name>
<evidence type="ECO:0000256" key="1">
    <source>
        <dbReference type="SAM" id="SignalP"/>
    </source>
</evidence>
<dbReference type="PROSITE" id="PS51257">
    <property type="entry name" value="PROKAR_LIPOPROTEIN"/>
    <property type="match status" value="1"/>
</dbReference>
<dbReference type="Proteomes" id="UP000029614">
    <property type="component" value="Unassembled WGS sequence"/>
</dbReference>
<accession>A0A096C7H1</accession>
<evidence type="ECO:0008006" key="4">
    <source>
        <dbReference type="Google" id="ProtNLM"/>
    </source>
</evidence>
<feature type="signal peptide" evidence="1">
    <location>
        <begin position="1"/>
        <end position="23"/>
    </location>
</feature>
<sequence>MNKKNLLLAVVGFIFFAACSSQDEVISERNNSSSTINVQASLCKSNPENIKRLFSSYAIGTRSMGIPNKINNFNFDRAVTTYSHSKDFYIYMVPLKGTNTADSLLVGVGTTVGFLGLIPTAGASGVGMVVCTGLLSAVAC</sequence>
<keyword evidence="3" id="KW-1185">Reference proteome</keyword>
<dbReference type="RefSeq" id="WP_036856800.1">
    <property type="nucleotide sequence ID" value="NZ_JRNU01000065.1"/>
</dbReference>
<reference evidence="2 3" key="1">
    <citation type="submission" date="2014-07" db="EMBL/GenBank/DDBJ databases">
        <authorList>
            <person name="McCorrison J."/>
            <person name="Sanka R."/>
            <person name="Torralba M."/>
            <person name="Gillis M."/>
            <person name="Haft D.H."/>
            <person name="Methe B."/>
            <person name="Sutton G."/>
            <person name="Nelson K.E."/>
        </authorList>
    </citation>
    <scope>NUCLEOTIDE SEQUENCE [LARGE SCALE GENOMIC DNA]</scope>
    <source>
        <strain evidence="2 3">DNF00058</strain>
    </source>
</reference>
<comment type="caution">
    <text evidence="2">The sequence shown here is derived from an EMBL/GenBank/DDBJ whole genome shotgun (WGS) entry which is preliminary data.</text>
</comment>
<gene>
    <name evidence="2" type="ORF">HMPREF9302_09430</name>
</gene>
<dbReference type="AlphaFoldDB" id="A0A096C7H1"/>
<proteinExistence type="predicted"/>